<protein>
    <submittedName>
        <fullName evidence="1">Uncharacterized protein</fullName>
    </submittedName>
</protein>
<evidence type="ECO:0000313" key="2">
    <source>
        <dbReference type="Proteomes" id="UP000053144"/>
    </source>
</evidence>
<reference evidence="2" key="1">
    <citation type="journal article" date="2015" name="Proc. Natl. Acad. Sci. U.S.A.">
        <title>Genome sequencing of adzuki bean (Vigna angularis) provides insight into high starch and low fat accumulation and domestication.</title>
        <authorList>
            <person name="Yang K."/>
            <person name="Tian Z."/>
            <person name="Chen C."/>
            <person name="Luo L."/>
            <person name="Zhao B."/>
            <person name="Wang Z."/>
            <person name="Yu L."/>
            <person name="Li Y."/>
            <person name="Sun Y."/>
            <person name="Li W."/>
            <person name="Chen Y."/>
            <person name="Li Y."/>
            <person name="Zhang Y."/>
            <person name="Ai D."/>
            <person name="Zhao J."/>
            <person name="Shang C."/>
            <person name="Ma Y."/>
            <person name="Wu B."/>
            <person name="Wang M."/>
            <person name="Gao L."/>
            <person name="Sun D."/>
            <person name="Zhang P."/>
            <person name="Guo F."/>
            <person name="Wang W."/>
            <person name="Li Y."/>
            <person name="Wang J."/>
            <person name="Varshney R.K."/>
            <person name="Wang J."/>
            <person name="Ling H.Q."/>
            <person name="Wan P."/>
        </authorList>
    </citation>
    <scope>NUCLEOTIDE SEQUENCE</scope>
    <source>
        <strain evidence="2">cv. Jingnong 6</strain>
    </source>
</reference>
<dbReference type="EMBL" id="CM003377">
    <property type="protein sequence ID" value="KOM49056.1"/>
    <property type="molecule type" value="Genomic_DNA"/>
</dbReference>
<name>A0A0L9V281_PHAAN</name>
<accession>A0A0L9V281</accession>
<proteinExistence type="predicted"/>
<dbReference type="Proteomes" id="UP000053144">
    <property type="component" value="Chromosome 7"/>
</dbReference>
<dbReference type="AlphaFoldDB" id="A0A0L9V281"/>
<dbReference type="Gramene" id="KOM49056">
    <property type="protein sequence ID" value="KOM49056"/>
    <property type="gene ID" value="LR48_Vigan07g276000"/>
</dbReference>
<gene>
    <name evidence="1" type="ORF">LR48_Vigan07g276000</name>
</gene>
<sequence length="135" mass="14618">MEGVVATGNESSGLVGGDVVEADGAFGAHEKVFSGDGGKLLELRGGEAGVGDGLGRQEQRQKDGVQHVQLVEVWVKKKALMVMGREKKEKGFRCLHLPLFLIDEVLSYVTRKALINPHHLLSYFTYTLTLPSVLG</sequence>
<organism evidence="1 2">
    <name type="scientific">Phaseolus angularis</name>
    <name type="common">Azuki bean</name>
    <name type="synonym">Vigna angularis</name>
    <dbReference type="NCBI Taxonomy" id="3914"/>
    <lineage>
        <taxon>Eukaryota</taxon>
        <taxon>Viridiplantae</taxon>
        <taxon>Streptophyta</taxon>
        <taxon>Embryophyta</taxon>
        <taxon>Tracheophyta</taxon>
        <taxon>Spermatophyta</taxon>
        <taxon>Magnoliopsida</taxon>
        <taxon>eudicotyledons</taxon>
        <taxon>Gunneridae</taxon>
        <taxon>Pentapetalae</taxon>
        <taxon>rosids</taxon>
        <taxon>fabids</taxon>
        <taxon>Fabales</taxon>
        <taxon>Fabaceae</taxon>
        <taxon>Papilionoideae</taxon>
        <taxon>50 kb inversion clade</taxon>
        <taxon>NPAAA clade</taxon>
        <taxon>indigoferoid/millettioid clade</taxon>
        <taxon>Phaseoleae</taxon>
        <taxon>Vigna</taxon>
    </lineage>
</organism>
<evidence type="ECO:0000313" key="1">
    <source>
        <dbReference type="EMBL" id="KOM49056.1"/>
    </source>
</evidence>